<evidence type="ECO:0000313" key="2">
    <source>
        <dbReference type="Proteomes" id="UP000306319"/>
    </source>
</evidence>
<name>A0AC61RKU0_9BACT</name>
<keyword evidence="2" id="KW-1185">Reference proteome</keyword>
<accession>A0AC61RKU0</accession>
<organism evidence="1 2">
    <name type="scientific">Lepagella muris</name>
    <dbReference type="NCBI Taxonomy" id="3032870"/>
    <lineage>
        <taxon>Bacteria</taxon>
        <taxon>Pseudomonadati</taxon>
        <taxon>Bacteroidota</taxon>
        <taxon>Bacteroidia</taxon>
        <taxon>Bacteroidales</taxon>
        <taxon>Muribaculaceae</taxon>
        <taxon>Lepagella</taxon>
    </lineage>
</organism>
<reference evidence="1" key="1">
    <citation type="submission" date="2019-04" db="EMBL/GenBank/DDBJ databases">
        <title>Microbes associate with the intestines of laboratory mice.</title>
        <authorList>
            <person name="Navarre W."/>
            <person name="Wong E."/>
            <person name="Huang K."/>
            <person name="Tropini C."/>
            <person name="Ng K."/>
            <person name="Yu B."/>
        </authorList>
    </citation>
    <scope>NUCLEOTIDE SEQUENCE</scope>
    <source>
        <strain evidence="1">NM04_E33</strain>
    </source>
</reference>
<gene>
    <name evidence="1" type="ORF">E5331_00495</name>
</gene>
<evidence type="ECO:0000313" key="1">
    <source>
        <dbReference type="EMBL" id="TGY80891.1"/>
    </source>
</evidence>
<proteinExistence type="predicted"/>
<comment type="caution">
    <text evidence="1">The sequence shown here is derived from an EMBL/GenBank/DDBJ whole genome shotgun (WGS) entry which is preliminary data.</text>
</comment>
<sequence length="153" mass="17863">MERIRQLFGEDFIRAITDFSKCVTESAESIINTIVEIGEAFDKALGYDFGVTATHIVYILDKNEKFRKIAENLITLYGLDGIRIFYSQLFPVQQYGGRIYSLVNTYRPECVVDIVKPKTYDAYSAKYRSHHKPIPGFKRQNQWKRIRSNPKLR</sequence>
<dbReference type="EMBL" id="SRYB01000001">
    <property type="protein sequence ID" value="TGY80891.1"/>
    <property type="molecule type" value="Genomic_DNA"/>
</dbReference>
<protein>
    <submittedName>
        <fullName evidence="1">Uncharacterized protein</fullName>
    </submittedName>
</protein>
<dbReference type="Proteomes" id="UP000306319">
    <property type="component" value="Unassembled WGS sequence"/>
</dbReference>